<sequence>MLRTLLIGFCVLETVAPRRIVEACEPLAFANPADGRLRPWTIPIARLEGIAFTLVLVRGTNPRGLRIPLAGVGLVMALAPQRTVATALEAAYENADDLELRSWVVPATSLLGALYVTVALLAGRADAPADEPI</sequence>
<reference evidence="1 2" key="1">
    <citation type="submission" date="2018-10" db="EMBL/GenBank/DDBJ databases">
        <title>Natrarchaeobius chitinivorans gen. nov., sp. nov., and Natrarchaeobius haloalkaliphilus sp. nov., alkaliphilic, chitin-utilizing haloarchaea from hypersaline alkaline lakes.</title>
        <authorList>
            <person name="Sorokin D.Y."/>
            <person name="Elcheninov A.G."/>
            <person name="Kostrikina N.A."/>
            <person name="Bale N.J."/>
            <person name="Sinninghe Damste J.S."/>
            <person name="Khijniak T.V."/>
            <person name="Kublanov I.V."/>
            <person name="Toshchakov S.V."/>
        </authorList>
    </citation>
    <scope>NUCLEOTIDE SEQUENCE [LARGE SCALE GENOMIC DNA]</scope>
    <source>
        <strain evidence="1 2">AArcht7</strain>
    </source>
</reference>
<keyword evidence="2" id="KW-1185">Reference proteome</keyword>
<dbReference type="AlphaFoldDB" id="A0A3N6MIC0"/>
<protein>
    <submittedName>
        <fullName evidence="1">Uncharacterized protein</fullName>
    </submittedName>
</protein>
<dbReference type="EMBL" id="REFZ01000005">
    <property type="protein sequence ID" value="RQH00895.1"/>
    <property type="molecule type" value="Genomic_DNA"/>
</dbReference>
<comment type="caution">
    <text evidence="1">The sequence shown here is derived from an EMBL/GenBank/DDBJ whole genome shotgun (WGS) entry which is preliminary data.</text>
</comment>
<dbReference type="OrthoDB" id="260081at2157"/>
<accession>A0A3N6MIC0</accession>
<proteinExistence type="predicted"/>
<dbReference type="Proteomes" id="UP000281431">
    <property type="component" value="Unassembled WGS sequence"/>
</dbReference>
<organism evidence="1 2">
    <name type="scientific">Natrarchaeobius chitinivorans</name>
    <dbReference type="NCBI Taxonomy" id="1679083"/>
    <lineage>
        <taxon>Archaea</taxon>
        <taxon>Methanobacteriati</taxon>
        <taxon>Methanobacteriota</taxon>
        <taxon>Stenosarchaea group</taxon>
        <taxon>Halobacteria</taxon>
        <taxon>Halobacteriales</taxon>
        <taxon>Natrialbaceae</taxon>
        <taxon>Natrarchaeobius</taxon>
    </lineage>
</organism>
<evidence type="ECO:0000313" key="2">
    <source>
        <dbReference type="Proteomes" id="UP000281431"/>
    </source>
</evidence>
<gene>
    <name evidence="1" type="ORF">EA472_09735</name>
</gene>
<name>A0A3N6MIC0_NATCH</name>
<evidence type="ECO:0000313" key="1">
    <source>
        <dbReference type="EMBL" id="RQH00895.1"/>
    </source>
</evidence>